<keyword evidence="2" id="KW-1185">Reference proteome</keyword>
<dbReference type="RefSeq" id="WP_187755541.1">
    <property type="nucleotide sequence ID" value="NZ_JABURY010000016.1"/>
</dbReference>
<protein>
    <submittedName>
        <fullName evidence="1">Uncharacterized protein</fullName>
    </submittedName>
</protein>
<gene>
    <name evidence="1" type="ORF">FcAc13_07215</name>
</gene>
<proteinExistence type="predicted"/>
<dbReference type="Proteomes" id="UP000651208">
    <property type="component" value="Unassembled WGS sequence"/>
</dbReference>
<dbReference type="EMBL" id="JABURY010000016">
    <property type="protein sequence ID" value="MBC9131097.1"/>
    <property type="molecule type" value="Genomic_DNA"/>
</dbReference>
<reference evidence="1 2" key="1">
    <citation type="submission" date="2020-06" db="EMBL/GenBank/DDBJ databases">
        <title>Frischella cerana isolated from Apis cerana gut homogenate.</title>
        <authorList>
            <person name="Wolter L.A."/>
            <person name="Suenami S."/>
            <person name="Miyazaki R."/>
        </authorList>
    </citation>
    <scope>NUCLEOTIDE SEQUENCE [LARGE SCALE GENOMIC DNA]</scope>
    <source>
        <strain evidence="1 2">Ac13</strain>
    </source>
</reference>
<name>A0ABR7QY16_9GAMM</name>
<evidence type="ECO:0000313" key="2">
    <source>
        <dbReference type="Proteomes" id="UP000651208"/>
    </source>
</evidence>
<accession>A0ABR7QY16</accession>
<organism evidence="1 2">
    <name type="scientific">Frischella japonica</name>
    <dbReference type="NCBI Taxonomy" id="2741544"/>
    <lineage>
        <taxon>Bacteria</taxon>
        <taxon>Pseudomonadati</taxon>
        <taxon>Pseudomonadota</taxon>
        <taxon>Gammaproteobacteria</taxon>
        <taxon>Orbales</taxon>
        <taxon>Orbaceae</taxon>
        <taxon>Frischella</taxon>
    </lineage>
</organism>
<evidence type="ECO:0000313" key="1">
    <source>
        <dbReference type="EMBL" id="MBC9131097.1"/>
    </source>
</evidence>
<sequence length="50" mass="5688">METTNYNHIASNTYYVVIPAHATFSVSMHESDKHHKTGIPDIITLMTLKK</sequence>
<comment type="caution">
    <text evidence="1">The sequence shown here is derived from an EMBL/GenBank/DDBJ whole genome shotgun (WGS) entry which is preliminary data.</text>
</comment>